<dbReference type="Gene3D" id="3.40.30.10">
    <property type="entry name" value="Glutaredoxin"/>
    <property type="match status" value="1"/>
</dbReference>
<name>A0A953IA12_SYMTR</name>
<feature type="domain" description="Thioredoxin" evidence="2">
    <location>
        <begin position="73"/>
        <end position="212"/>
    </location>
</feature>
<dbReference type="InterPro" id="IPR036249">
    <property type="entry name" value="Thioredoxin-like_sf"/>
</dbReference>
<dbReference type="CDD" id="cd02966">
    <property type="entry name" value="TlpA_like_family"/>
    <property type="match status" value="1"/>
</dbReference>
<protein>
    <submittedName>
        <fullName evidence="3">Thiol-disulfide oxidoreductase</fullName>
    </submittedName>
</protein>
<sequence>MLCPECRTSLQPDARYCHLCGWDSKAAAAARRAAELGRRPAWKRWVSGVSLGIMAFVVLFLLLVPRTDAYAVPQVGSPAPDFEIPALDGGSVRLSDLRGQPVIINFWATWCPPCRKEMPDFQEVYDRYKGDGLQFYAINVGESRVTVRDFMARIGVDLPVLIDAGEEAQSAYNILPIPATFFIDREGIVRAVYQYQMSRAQIEFEVQRLMAR</sequence>
<dbReference type="PANTHER" id="PTHR42852">
    <property type="entry name" value="THIOL:DISULFIDE INTERCHANGE PROTEIN DSBE"/>
    <property type="match status" value="1"/>
</dbReference>
<dbReference type="InterPro" id="IPR017937">
    <property type="entry name" value="Thioredoxin_CS"/>
</dbReference>
<dbReference type="AlphaFoldDB" id="A0A953IA12"/>
<dbReference type="Proteomes" id="UP000732377">
    <property type="component" value="Unassembled WGS sequence"/>
</dbReference>
<dbReference type="PROSITE" id="PS00194">
    <property type="entry name" value="THIOREDOXIN_1"/>
    <property type="match status" value="1"/>
</dbReference>
<dbReference type="GO" id="GO:0016491">
    <property type="term" value="F:oxidoreductase activity"/>
    <property type="evidence" value="ECO:0007669"/>
    <property type="project" value="InterPro"/>
</dbReference>
<evidence type="ECO:0000259" key="2">
    <source>
        <dbReference type="PROSITE" id="PS51352"/>
    </source>
</evidence>
<proteinExistence type="predicted"/>
<keyword evidence="1" id="KW-0812">Transmembrane</keyword>
<dbReference type="EMBL" id="PIUK01000028">
    <property type="protein sequence ID" value="MBY6275514.1"/>
    <property type="molecule type" value="Genomic_DNA"/>
</dbReference>
<organism evidence="3 4">
    <name type="scientific">Symbiobacterium thermophilum</name>
    <dbReference type="NCBI Taxonomy" id="2734"/>
    <lineage>
        <taxon>Bacteria</taxon>
        <taxon>Bacillati</taxon>
        <taxon>Bacillota</taxon>
        <taxon>Clostridia</taxon>
        <taxon>Eubacteriales</taxon>
        <taxon>Symbiobacteriaceae</taxon>
        <taxon>Symbiobacterium</taxon>
    </lineage>
</organism>
<gene>
    <name evidence="3" type="ORF">CWE10_04720</name>
</gene>
<keyword evidence="1" id="KW-0472">Membrane</keyword>
<comment type="caution">
    <text evidence="3">The sequence shown here is derived from an EMBL/GenBank/DDBJ whole genome shotgun (WGS) entry which is preliminary data.</text>
</comment>
<evidence type="ECO:0000313" key="4">
    <source>
        <dbReference type="Proteomes" id="UP000732377"/>
    </source>
</evidence>
<dbReference type="SUPFAM" id="SSF52833">
    <property type="entry name" value="Thioredoxin-like"/>
    <property type="match status" value="1"/>
</dbReference>
<dbReference type="InterPro" id="IPR050553">
    <property type="entry name" value="Thioredoxin_ResA/DsbE_sf"/>
</dbReference>
<dbReference type="RefSeq" id="WP_273378408.1">
    <property type="nucleotide sequence ID" value="NZ_PIUK01000028.1"/>
</dbReference>
<keyword evidence="1" id="KW-1133">Transmembrane helix</keyword>
<dbReference type="InterPro" id="IPR000866">
    <property type="entry name" value="AhpC/TSA"/>
</dbReference>
<dbReference type="PROSITE" id="PS51352">
    <property type="entry name" value="THIOREDOXIN_2"/>
    <property type="match status" value="1"/>
</dbReference>
<dbReference type="InterPro" id="IPR013766">
    <property type="entry name" value="Thioredoxin_domain"/>
</dbReference>
<reference evidence="3" key="1">
    <citation type="submission" date="2017-11" db="EMBL/GenBank/DDBJ databases">
        <title>Three new genomes from thermophilic consortium.</title>
        <authorList>
            <person name="Quaggio R."/>
            <person name="Amgarten D."/>
            <person name="Setubal J.C."/>
        </authorList>
    </citation>
    <scope>NUCLEOTIDE SEQUENCE</scope>
    <source>
        <strain evidence="3">ZCTH01-B2</strain>
    </source>
</reference>
<dbReference type="PANTHER" id="PTHR42852:SF17">
    <property type="entry name" value="THIOREDOXIN-LIKE PROTEIN HI_1115"/>
    <property type="match status" value="1"/>
</dbReference>
<feature type="transmembrane region" description="Helical" evidence="1">
    <location>
        <begin position="45"/>
        <end position="64"/>
    </location>
</feature>
<dbReference type="GO" id="GO:0016209">
    <property type="term" value="F:antioxidant activity"/>
    <property type="evidence" value="ECO:0007669"/>
    <property type="project" value="InterPro"/>
</dbReference>
<dbReference type="Pfam" id="PF00578">
    <property type="entry name" value="AhpC-TSA"/>
    <property type="match status" value="1"/>
</dbReference>
<evidence type="ECO:0000256" key="1">
    <source>
        <dbReference type="SAM" id="Phobius"/>
    </source>
</evidence>
<evidence type="ECO:0000313" key="3">
    <source>
        <dbReference type="EMBL" id="MBY6275514.1"/>
    </source>
</evidence>
<accession>A0A953IA12</accession>